<evidence type="ECO:0000313" key="2">
    <source>
        <dbReference type="Proteomes" id="UP000324517"/>
    </source>
</evidence>
<reference evidence="1 2" key="1">
    <citation type="submission" date="2019-08" db="EMBL/GenBank/DDBJ databases">
        <title>Bacillus genomes from the desert of Cuatro Cienegas, Coahuila.</title>
        <authorList>
            <person name="Olmedo-Alvarez G."/>
        </authorList>
    </citation>
    <scope>NUCLEOTIDE SEQUENCE [LARGE SCALE GENOMIC DNA]</scope>
    <source>
        <strain evidence="1 2">CH98b_3T</strain>
    </source>
</reference>
<dbReference type="Proteomes" id="UP000324517">
    <property type="component" value="Unassembled WGS sequence"/>
</dbReference>
<dbReference type="EMBL" id="VTET01000008">
    <property type="protein sequence ID" value="TYS70086.1"/>
    <property type="molecule type" value="Genomic_DNA"/>
</dbReference>
<comment type="caution">
    <text evidence="1">The sequence shown here is derived from an EMBL/GenBank/DDBJ whole genome shotgun (WGS) entry which is preliminary data.</text>
</comment>
<accession>A0A5D4T774</accession>
<sequence>MNLLKIKLNESTLIPNAAKIGKVTRFSVIVETERRQNSDGTRKSVTVKAERRQNFGRNKKSVIVAVQKTSPSTPALPKFLST</sequence>
<dbReference type="AlphaFoldDB" id="A0A5D4T774"/>
<gene>
    <name evidence="1" type="ORF">FZC75_15735</name>
</gene>
<organism evidence="1 2">
    <name type="scientific">Sutcliffiella horikoshii</name>
    <dbReference type="NCBI Taxonomy" id="79883"/>
    <lineage>
        <taxon>Bacteria</taxon>
        <taxon>Bacillati</taxon>
        <taxon>Bacillota</taxon>
        <taxon>Bacilli</taxon>
        <taxon>Bacillales</taxon>
        <taxon>Bacillaceae</taxon>
        <taxon>Sutcliffiella</taxon>
    </lineage>
</organism>
<name>A0A5D4T774_9BACI</name>
<protein>
    <submittedName>
        <fullName evidence="1">Uncharacterized protein</fullName>
    </submittedName>
</protein>
<evidence type="ECO:0000313" key="1">
    <source>
        <dbReference type="EMBL" id="TYS70086.1"/>
    </source>
</evidence>
<proteinExistence type="predicted"/>